<keyword evidence="1" id="KW-0812">Transmembrane</keyword>
<evidence type="ECO:0000313" key="2">
    <source>
        <dbReference type="EMBL" id="GES87988.1"/>
    </source>
</evidence>
<evidence type="ECO:0000256" key="1">
    <source>
        <dbReference type="SAM" id="Phobius"/>
    </source>
</evidence>
<sequence>MSALVLQNNALWHIFEDFTASILLSACFLIYVIRKQFTNNHPPTHDNKITNELSARMSKINAQVNTRIANELSARLSEVNSTFTMELVRNNNELNKKFTGEITKINSRDAGYVSDAQKILSIVNNMITRLDNIEEACHNDFGNISSEFILIKTSIEALRNEMIQLYHESSSSRLSDSSLEENRNHFKRVFDSNKEEGENLDYAFETVRRKIHQLTGEKIGKETVKNFYYGRGDPKFRIVMSIMRWVDSKEFNGSLDNNAE</sequence>
<proteinExistence type="predicted"/>
<keyword evidence="1" id="KW-1133">Transmembrane helix</keyword>
<comment type="caution">
    <text evidence="2">The sequence shown here is derived from an EMBL/GenBank/DDBJ whole genome shotgun (WGS) entry which is preliminary data.</text>
</comment>
<keyword evidence="1" id="KW-0472">Membrane</keyword>
<dbReference type="AlphaFoldDB" id="A0A8H3LMF4"/>
<name>A0A8H3LMF4_9GLOM</name>
<reference evidence="2" key="1">
    <citation type="submission" date="2019-10" db="EMBL/GenBank/DDBJ databases">
        <title>Conservation and host-specific expression of non-tandemly repeated heterogenous ribosome RNA gene in arbuscular mycorrhizal fungi.</title>
        <authorList>
            <person name="Maeda T."/>
            <person name="Kobayashi Y."/>
            <person name="Nakagawa T."/>
            <person name="Ezawa T."/>
            <person name="Yamaguchi K."/>
            <person name="Bino T."/>
            <person name="Nishimoto Y."/>
            <person name="Shigenobu S."/>
            <person name="Kawaguchi M."/>
        </authorList>
    </citation>
    <scope>NUCLEOTIDE SEQUENCE</scope>
    <source>
        <strain evidence="2">HR1</strain>
    </source>
</reference>
<feature type="transmembrane region" description="Helical" evidence="1">
    <location>
        <begin position="12"/>
        <end position="33"/>
    </location>
</feature>
<accession>A0A8H3LMF4</accession>
<dbReference type="Proteomes" id="UP000615446">
    <property type="component" value="Unassembled WGS sequence"/>
</dbReference>
<dbReference type="EMBL" id="BLAL01000175">
    <property type="protein sequence ID" value="GES87988.1"/>
    <property type="molecule type" value="Genomic_DNA"/>
</dbReference>
<protein>
    <submittedName>
        <fullName evidence="2">Uncharacterized protein</fullName>
    </submittedName>
</protein>
<evidence type="ECO:0000313" key="3">
    <source>
        <dbReference type="Proteomes" id="UP000615446"/>
    </source>
</evidence>
<organism evidence="2 3">
    <name type="scientific">Rhizophagus clarus</name>
    <dbReference type="NCBI Taxonomy" id="94130"/>
    <lineage>
        <taxon>Eukaryota</taxon>
        <taxon>Fungi</taxon>
        <taxon>Fungi incertae sedis</taxon>
        <taxon>Mucoromycota</taxon>
        <taxon>Glomeromycotina</taxon>
        <taxon>Glomeromycetes</taxon>
        <taxon>Glomerales</taxon>
        <taxon>Glomeraceae</taxon>
        <taxon>Rhizophagus</taxon>
    </lineage>
</organism>
<dbReference type="OrthoDB" id="2423094at2759"/>
<gene>
    <name evidence="2" type="ORF">RCL2_001495100</name>
</gene>